<accession>A0A2K3LHV3</accession>
<proteinExistence type="predicted"/>
<organism evidence="1 2">
    <name type="scientific">Trifolium pratense</name>
    <name type="common">Red clover</name>
    <dbReference type="NCBI Taxonomy" id="57577"/>
    <lineage>
        <taxon>Eukaryota</taxon>
        <taxon>Viridiplantae</taxon>
        <taxon>Streptophyta</taxon>
        <taxon>Embryophyta</taxon>
        <taxon>Tracheophyta</taxon>
        <taxon>Spermatophyta</taxon>
        <taxon>Magnoliopsida</taxon>
        <taxon>eudicotyledons</taxon>
        <taxon>Gunneridae</taxon>
        <taxon>Pentapetalae</taxon>
        <taxon>rosids</taxon>
        <taxon>fabids</taxon>
        <taxon>Fabales</taxon>
        <taxon>Fabaceae</taxon>
        <taxon>Papilionoideae</taxon>
        <taxon>50 kb inversion clade</taxon>
        <taxon>NPAAA clade</taxon>
        <taxon>Hologalegina</taxon>
        <taxon>IRL clade</taxon>
        <taxon>Trifolieae</taxon>
        <taxon>Trifolium</taxon>
    </lineage>
</organism>
<protein>
    <submittedName>
        <fullName evidence="1">Histone deacetylase 5-like protein</fullName>
    </submittedName>
</protein>
<dbReference type="EMBL" id="ASHM01033508">
    <property type="protein sequence ID" value="PNX78112.1"/>
    <property type="molecule type" value="Genomic_DNA"/>
</dbReference>
<name>A0A2K3LHV3_TRIPR</name>
<comment type="caution">
    <text evidence="1">The sequence shown here is derived from an EMBL/GenBank/DDBJ whole genome shotgun (WGS) entry which is preliminary data.</text>
</comment>
<reference evidence="1 2" key="2">
    <citation type="journal article" date="2017" name="Front. Plant Sci.">
        <title>Gene Classification and Mining of Molecular Markers Useful in Red Clover (Trifolium pratense) Breeding.</title>
        <authorList>
            <person name="Istvanek J."/>
            <person name="Dluhosova J."/>
            <person name="Dluhos P."/>
            <person name="Patkova L."/>
            <person name="Nedelnik J."/>
            <person name="Repkova J."/>
        </authorList>
    </citation>
    <scope>NUCLEOTIDE SEQUENCE [LARGE SCALE GENOMIC DNA]</scope>
    <source>
        <strain evidence="2">cv. Tatra</strain>
        <tissue evidence="1">Young leaves</tissue>
    </source>
</reference>
<sequence>MRACLEVLLGDEPHLVGSSDARPLPLTWTVIRAVRRKLSPYWSAFKDKEDDVTIKGDVSQDSAILKLGQSLLNDVGMLIKEVKANNSDVSEMKFLLKEILELMKKHLVREM</sequence>
<dbReference type="Proteomes" id="UP000236291">
    <property type="component" value="Unassembled WGS sequence"/>
</dbReference>
<gene>
    <name evidence="1" type="ORF">L195_g034087</name>
</gene>
<evidence type="ECO:0000313" key="2">
    <source>
        <dbReference type="Proteomes" id="UP000236291"/>
    </source>
</evidence>
<evidence type="ECO:0000313" key="1">
    <source>
        <dbReference type="EMBL" id="PNX78112.1"/>
    </source>
</evidence>
<dbReference type="AlphaFoldDB" id="A0A2K3LHV3"/>
<reference evidence="1 2" key="1">
    <citation type="journal article" date="2014" name="Am. J. Bot.">
        <title>Genome assembly and annotation for red clover (Trifolium pratense; Fabaceae).</title>
        <authorList>
            <person name="Istvanek J."/>
            <person name="Jaros M."/>
            <person name="Krenek A."/>
            <person name="Repkova J."/>
        </authorList>
    </citation>
    <scope>NUCLEOTIDE SEQUENCE [LARGE SCALE GENOMIC DNA]</scope>
    <source>
        <strain evidence="2">cv. Tatra</strain>
        <tissue evidence="1">Young leaves</tissue>
    </source>
</reference>